<proteinExistence type="predicted"/>
<reference evidence="1 2" key="1">
    <citation type="submission" date="2024-10" db="EMBL/GenBank/DDBJ databases">
        <title>The Natural Products Discovery Center: Release of the First 8490 Sequenced Strains for Exploring Actinobacteria Biosynthetic Diversity.</title>
        <authorList>
            <person name="Kalkreuter E."/>
            <person name="Kautsar S.A."/>
            <person name="Yang D."/>
            <person name="Bader C.D."/>
            <person name="Teijaro C.N."/>
            <person name="Fluegel L."/>
            <person name="Davis C.M."/>
            <person name="Simpson J.R."/>
            <person name="Lauterbach L."/>
            <person name="Steele A.D."/>
            <person name="Gui C."/>
            <person name="Meng S."/>
            <person name="Li G."/>
            <person name="Viehrig K."/>
            <person name="Ye F."/>
            <person name="Su P."/>
            <person name="Kiefer A.F."/>
            <person name="Nichols A."/>
            <person name="Cepeda A.J."/>
            <person name="Yan W."/>
            <person name="Fan B."/>
            <person name="Jiang Y."/>
            <person name="Adhikari A."/>
            <person name="Zheng C.-J."/>
            <person name="Schuster L."/>
            <person name="Cowan T.M."/>
            <person name="Smanski M.J."/>
            <person name="Chevrette M.G."/>
            <person name="De Carvalho L.P.S."/>
            <person name="Shen B."/>
        </authorList>
    </citation>
    <scope>NUCLEOTIDE SEQUENCE [LARGE SCALE GENOMIC DNA]</scope>
    <source>
        <strain evidence="1 2">NPDC013366</strain>
    </source>
</reference>
<protein>
    <submittedName>
        <fullName evidence="1">Uncharacterized protein</fullName>
    </submittedName>
</protein>
<keyword evidence="2" id="KW-1185">Reference proteome</keyword>
<evidence type="ECO:0000313" key="1">
    <source>
        <dbReference type="EMBL" id="MFF9887425.1"/>
    </source>
</evidence>
<dbReference type="EMBL" id="JBICBM010000029">
    <property type="protein sequence ID" value="MFF9887425.1"/>
    <property type="molecule type" value="Genomic_DNA"/>
</dbReference>
<dbReference type="RefSeq" id="WP_030793424.1">
    <property type="nucleotide sequence ID" value="NZ_JBFACJ010000036.1"/>
</dbReference>
<name>A0ABW6Z8E4_9ACTN</name>
<gene>
    <name evidence="1" type="ORF">ACF1HC_38550</name>
</gene>
<comment type="caution">
    <text evidence="1">The sequence shown here is derived from an EMBL/GenBank/DDBJ whole genome shotgun (WGS) entry which is preliminary data.</text>
</comment>
<evidence type="ECO:0000313" key="2">
    <source>
        <dbReference type="Proteomes" id="UP001603418"/>
    </source>
</evidence>
<organism evidence="1 2">
    <name type="scientific">Streptomyces eurythermus</name>
    <dbReference type="NCBI Taxonomy" id="42237"/>
    <lineage>
        <taxon>Bacteria</taxon>
        <taxon>Bacillati</taxon>
        <taxon>Actinomycetota</taxon>
        <taxon>Actinomycetes</taxon>
        <taxon>Kitasatosporales</taxon>
        <taxon>Streptomycetaceae</taxon>
        <taxon>Streptomyces</taxon>
    </lineage>
</organism>
<accession>A0ABW6Z8E4</accession>
<sequence length="63" mass="7123">MAAPGERHWPDGAFLDVALSAVRTEERQGYIERLEAFVEQHRARLEELLHAYGPGNRPASHGR</sequence>
<dbReference type="Proteomes" id="UP001603418">
    <property type="component" value="Unassembled WGS sequence"/>
</dbReference>